<dbReference type="Proteomes" id="UP001157017">
    <property type="component" value="Unassembled WGS sequence"/>
</dbReference>
<dbReference type="Gene3D" id="3.40.190.10">
    <property type="entry name" value="Periplasmic binding protein-like II"/>
    <property type="match status" value="2"/>
</dbReference>
<gene>
    <name evidence="3" type="ORF">GCM10025868_34550</name>
</gene>
<dbReference type="Pfam" id="PF01547">
    <property type="entry name" value="SBP_bac_1"/>
    <property type="match status" value="1"/>
</dbReference>
<accession>A0ABQ6JLU0</accession>
<feature type="compositionally biased region" description="Basic and acidic residues" evidence="1">
    <location>
        <begin position="249"/>
        <end position="258"/>
    </location>
</feature>
<sequence>MGRLTRIGGGLLASSLLALSMAACGSDDADGGSGGGDAAGQTLTYWASNQGTSIENDQQVLKPEPAKFTQQTGIKVDVEVVPWSDLLNRILAATTSGKGPDVLNIGNTWSASLQATGAFTQFDDATLAKVGGKDRFLAGSLSATGAPGKPPTALPIYSLAYGLYYNKKYFAEAGIEKPPTTWEEPGRRRQEAHDEGPLGAVDRGRQRQREHPQRVHLQPAAGRRVLRRRGQADVRHPAERGRHQAVRRPHPDRQDHQPQQRRVRQRD</sequence>
<feature type="signal peptide" evidence="2">
    <location>
        <begin position="1"/>
        <end position="29"/>
    </location>
</feature>
<proteinExistence type="predicted"/>
<dbReference type="InterPro" id="IPR050490">
    <property type="entry name" value="Bact_solute-bd_prot1"/>
</dbReference>
<dbReference type="PANTHER" id="PTHR43649:SF12">
    <property type="entry name" value="DIACETYLCHITOBIOSE BINDING PROTEIN DASA"/>
    <property type="match status" value="1"/>
</dbReference>
<reference evidence="4" key="1">
    <citation type="journal article" date="2019" name="Int. J. Syst. Evol. Microbiol.">
        <title>The Global Catalogue of Microorganisms (GCM) 10K type strain sequencing project: providing services to taxonomists for standard genome sequencing and annotation.</title>
        <authorList>
            <consortium name="The Broad Institute Genomics Platform"/>
            <consortium name="The Broad Institute Genome Sequencing Center for Infectious Disease"/>
            <person name="Wu L."/>
            <person name="Ma J."/>
        </authorList>
    </citation>
    <scope>NUCLEOTIDE SEQUENCE [LARGE SCALE GENOMIC DNA]</scope>
    <source>
        <strain evidence="4">NBRC 108730</strain>
    </source>
</reference>
<dbReference type="PANTHER" id="PTHR43649">
    <property type="entry name" value="ARABINOSE-BINDING PROTEIN-RELATED"/>
    <property type="match status" value="1"/>
</dbReference>
<dbReference type="PROSITE" id="PS51257">
    <property type="entry name" value="PROKAR_LIPOPROTEIN"/>
    <property type="match status" value="1"/>
</dbReference>
<organism evidence="3 4">
    <name type="scientific">Angustibacter aerolatus</name>
    <dbReference type="NCBI Taxonomy" id="1162965"/>
    <lineage>
        <taxon>Bacteria</taxon>
        <taxon>Bacillati</taxon>
        <taxon>Actinomycetota</taxon>
        <taxon>Actinomycetes</taxon>
        <taxon>Kineosporiales</taxon>
        <taxon>Kineosporiaceae</taxon>
    </lineage>
</organism>
<evidence type="ECO:0000313" key="4">
    <source>
        <dbReference type="Proteomes" id="UP001157017"/>
    </source>
</evidence>
<dbReference type="EMBL" id="BSUZ01000001">
    <property type="protein sequence ID" value="GMA88205.1"/>
    <property type="molecule type" value="Genomic_DNA"/>
</dbReference>
<evidence type="ECO:0000256" key="1">
    <source>
        <dbReference type="SAM" id="MobiDB-lite"/>
    </source>
</evidence>
<protein>
    <recommendedName>
        <fullName evidence="5">Extracellular solute-binding protein</fullName>
    </recommendedName>
</protein>
<evidence type="ECO:0008006" key="5">
    <source>
        <dbReference type="Google" id="ProtNLM"/>
    </source>
</evidence>
<keyword evidence="2" id="KW-0732">Signal</keyword>
<dbReference type="SUPFAM" id="SSF53850">
    <property type="entry name" value="Periplasmic binding protein-like II"/>
    <property type="match status" value="1"/>
</dbReference>
<dbReference type="InterPro" id="IPR006059">
    <property type="entry name" value="SBP"/>
</dbReference>
<feature type="chain" id="PRO_5045474915" description="Extracellular solute-binding protein" evidence="2">
    <location>
        <begin position="30"/>
        <end position="267"/>
    </location>
</feature>
<feature type="region of interest" description="Disordered" evidence="1">
    <location>
        <begin position="178"/>
        <end position="267"/>
    </location>
</feature>
<feature type="compositionally biased region" description="Basic and acidic residues" evidence="1">
    <location>
        <begin position="230"/>
        <end position="242"/>
    </location>
</feature>
<evidence type="ECO:0000256" key="2">
    <source>
        <dbReference type="SAM" id="SignalP"/>
    </source>
</evidence>
<keyword evidence="4" id="KW-1185">Reference proteome</keyword>
<comment type="caution">
    <text evidence="3">The sequence shown here is derived from an EMBL/GenBank/DDBJ whole genome shotgun (WGS) entry which is preliminary data.</text>
</comment>
<feature type="compositionally biased region" description="Basic and acidic residues" evidence="1">
    <location>
        <begin position="184"/>
        <end position="213"/>
    </location>
</feature>
<evidence type="ECO:0000313" key="3">
    <source>
        <dbReference type="EMBL" id="GMA88205.1"/>
    </source>
</evidence>
<name>A0ABQ6JLU0_9ACTN</name>